<dbReference type="EMBL" id="CP093343">
    <property type="protein sequence ID" value="WOG84780.1"/>
    <property type="molecule type" value="Genomic_DNA"/>
</dbReference>
<protein>
    <submittedName>
        <fullName evidence="1">Uncharacterized protein</fullName>
    </submittedName>
</protein>
<dbReference type="AlphaFoldDB" id="A0A166IFG6"/>
<dbReference type="Proteomes" id="UP000077755">
    <property type="component" value="Chromosome 1"/>
</dbReference>
<dbReference type="Gramene" id="KZN11077">
    <property type="protein sequence ID" value="KZN11077"/>
    <property type="gene ID" value="DCAR_003733"/>
</dbReference>
<reference evidence="2" key="2">
    <citation type="submission" date="2022-03" db="EMBL/GenBank/DDBJ databases">
        <title>Draft title - Genomic analysis of global carrot germplasm unveils the trajectory of domestication and the origin of high carotenoid orange carrot.</title>
        <authorList>
            <person name="Iorizzo M."/>
            <person name="Ellison S."/>
            <person name="Senalik D."/>
            <person name="Macko-Podgorni A."/>
            <person name="Grzebelus D."/>
            <person name="Bostan H."/>
            <person name="Rolling W."/>
            <person name="Curaba J."/>
            <person name="Simon P."/>
        </authorList>
    </citation>
    <scope>NUCLEOTIDE SEQUENCE</scope>
    <source>
        <tissue evidence="2">Leaf</tissue>
    </source>
</reference>
<sequence length="51" mass="5885">MDICTYNEIIFVPEQLSSDPQFIPPQHIFPTVSACLFLNPKVLDAYPFKKK</sequence>
<name>A0A166IFG6_DAUCS</name>
<keyword evidence="3" id="KW-1185">Reference proteome</keyword>
<proteinExistence type="predicted"/>
<gene>
    <name evidence="1" type="ORF">DCAR_003733</name>
    <name evidence="2" type="ORF">DCAR_0103965</name>
</gene>
<reference evidence="1" key="1">
    <citation type="journal article" date="2016" name="Nat. Genet.">
        <title>A high-quality carrot genome assembly provides new insights into carotenoid accumulation and asterid genome evolution.</title>
        <authorList>
            <person name="Iorizzo M."/>
            <person name="Ellison S."/>
            <person name="Senalik D."/>
            <person name="Zeng P."/>
            <person name="Satapoomin P."/>
            <person name="Huang J."/>
            <person name="Bowman M."/>
            <person name="Iovene M."/>
            <person name="Sanseverino W."/>
            <person name="Cavagnaro P."/>
            <person name="Yildiz M."/>
            <person name="Macko-Podgorni A."/>
            <person name="Moranska E."/>
            <person name="Grzebelus E."/>
            <person name="Grzebelus D."/>
            <person name="Ashrafi H."/>
            <person name="Zheng Z."/>
            <person name="Cheng S."/>
            <person name="Spooner D."/>
            <person name="Van Deynze A."/>
            <person name="Simon P."/>
        </authorList>
    </citation>
    <scope>NUCLEOTIDE SEQUENCE [LARGE SCALE GENOMIC DNA]</scope>
    <source>
        <tissue evidence="1">Leaf</tissue>
    </source>
</reference>
<evidence type="ECO:0000313" key="2">
    <source>
        <dbReference type="EMBL" id="WOG84780.1"/>
    </source>
</evidence>
<accession>A0A166IFG6</accession>
<evidence type="ECO:0000313" key="1">
    <source>
        <dbReference type="EMBL" id="KZN11077.1"/>
    </source>
</evidence>
<dbReference type="EMBL" id="LNRQ01000001">
    <property type="protein sequence ID" value="KZN11077.1"/>
    <property type="molecule type" value="Genomic_DNA"/>
</dbReference>
<evidence type="ECO:0000313" key="3">
    <source>
        <dbReference type="Proteomes" id="UP000077755"/>
    </source>
</evidence>
<organism evidence="1">
    <name type="scientific">Daucus carota subsp. sativus</name>
    <name type="common">Carrot</name>
    <dbReference type="NCBI Taxonomy" id="79200"/>
    <lineage>
        <taxon>Eukaryota</taxon>
        <taxon>Viridiplantae</taxon>
        <taxon>Streptophyta</taxon>
        <taxon>Embryophyta</taxon>
        <taxon>Tracheophyta</taxon>
        <taxon>Spermatophyta</taxon>
        <taxon>Magnoliopsida</taxon>
        <taxon>eudicotyledons</taxon>
        <taxon>Gunneridae</taxon>
        <taxon>Pentapetalae</taxon>
        <taxon>asterids</taxon>
        <taxon>campanulids</taxon>
        <taxon>Apiales</taxon>
        <taxon>Apiaceae</taxon>
        <taxon>Apioideae</taxon>
        <taxon>Scandiceae</taxon>
        <taxon>Daucinae</taxon>
        <taxon>Daucus</taxon>
        <taxon>Daucus sect. Daucus</taxon>
    </lineage>
</organism>